<sequence length="833" mass="91347">MPFTASGQDPPSSLSSHISLPSQHRHHHLLLSHHPSYNSQNEIATYTKIMPTTSSSTARHTREFPNPVAIFDDRFIFTVLDTKQVLAHGKIPYGHPNTGRGCLLFSLDEEMRYTSFAMDHGPLNLAFTYQACLRIHERLEKTEAKKKPLCLYTSSDPKMKSNMTLAVALWSLIVAKHTPWQAFRPIAQFQVMPFRDAGNGPMDYGLSIQDILYGVHKAMSYGLLDLSTFDVNVYQYFEAVDNGDLNILGSFIPFASPIENTWMKAARKGHKSATSPRGTITTHTASSIEKARDVSHALTCVLKVFENEKVGLVVRLNDELYDRRHFLDMGIDHVEMYFDDGSNPSDEIVREFIRLAEETIEGKGQKVAVHCKAGLGRTGVLIGAYLIYKYQFTAQEAIGYMRIVRPGMVVGPQQQYMVMKQMVWAGWAARDQALKELGKPASQEQLNPLATPPTETNAVLPSSHHSKHVSSSSLVIKDTFFQLQSEAISATRSRRSSLQKAGDAIGQPRKTPARPRHHAHHDEHQDVPSLEVPAFDMTVEPASPIEISGMDAVAQGGQSLHSSTTDETSSAPVTTESSSQGSMRGIKRAARRSPLLVTPERTTRSSLPRVSLSVPAPSLSRSSSIASMSSTSSADHDPRPSKRRSATSSPLAKNGLSSPPPSRAESPVSQPNSDNIEVEEIDEVDQLAAPTRLRIATRLRRRIVSPTPTPEQTDVLPSTPSRISVTPTPQEAPLNATKVLSPPKRSFLPVRRTIASAQFMDPKTISFPKQEIDRHAKTPIARPPSALLKASTPRRAATASSTPKKGISTPPRITGMWGQLAKLGSSSPATGCS</sequence>
<name>A0AAJ8LT10_9TREE</name>
<dbReference type="PROSITE" id="PS50054">
    <property type="entry name" value="TYR_PHOSPHATASE_DUAL"/>
    <property type="match status" value="1"/>
</dbReference>
<proteinExistence type="inferred from homology"/>
<evidence type="ECO:0000256" key="12">
    <source>
        <dbReference type="ARBA" id="ARBA00023254"/>
    </source>
</evidence>
<feature type="domain" description="Tyrosine-protein phosphatase" evidence="15">
    <location>
        <begin position="270"/>
        <end position="429"/>
    </location>
</feature>
<dbReference type="Proteomes" id="UP000322225">
    <property type="component" value="Chromosome 14"/>
</dbReference>
<keyword evidence="13" id="KW-0131">Cell cycle</keyword>
<evidence type="ECO:0000256" key="9">
    <source>
        <dbReference type="ARBA" id="ARBA00022801"/>
    </source>
</evidence>
<feature type="domain" description="Tyrosine specific protein phosphatases" evidence="16">
    <location>
        <begin position="350"/>
        <end position="416"/>
    </location>
</feature>
<dbReference type="InterPro" id="IPR029021">
    <property type="entry name" value="Prot-tyrosine_phosphatase-like"/>
</dbReference>
<dbReference type="CDD" id="cd17657">
    <property type="entry name" value="CDC14_N"/>
    <property type="match status" value="1"/>
</dbReference>
<comment type="subcellular location">
    <subcellularLocation>
        <location evidence="2">Cytoplasm</location>
    </subcellularLocation>
    <subcellularLocation>
        <location evidence="1">Nucleus</location>
    </subcellularLocation>
</comment>
<dbReference type="PANTHER" id="PTHR23339">
    <property type="entry name" value="TYROSINE SPECIFIC PROTEIN PHOSPHATASE AND DUAL SPECIFICITY PROTEIN PHOSPHATASE"/>
    <property type="match status" value="1"/>
</dbReference>
<evidence type="ECO:0000259" key="16">
    <source>
        <dbReference type="PROSITE" id="PS50056"/>
    </source>
</evidence>
<dbReference type="Pfam" id="PF00782">
    <property type="entry name" value="DSPc"/>
    <property type="match status" value="1"/>
</dbReference>
<evidence type="ECO:0000259" key="15">
    <source>
        <dbReference type="PROSITE" id="PS50054"/>
    </source>
</evidence>
<feature type="region of interest" description="Disordered" evidence="14">
    <location>
        <begin position="706"/>
        <end position="735"/>
    </location>
</feature>
<accession>A0AAJ8LT10</accession>
<evidence type="ECO:0000256" key="6">
    <source>
        <dbReference type="ARBA" id="ARBA00022553"/>
    </source>
</evidence>
<dbReference type="InterPro" id="IPR050561">
    <property type="entry name" value="PTP"/>
</dbReference>
<feature type="region of interest" description="Disordered" evidence="14">
    <location>
        <begin position="439"/>
        <end position="465"/>
    </location>
</feature>
<dbReference type="GO" id="GO:0000278">
    <property type="term" value="P:mitotic cell cycle"/>
    <property type="evidence" value="ECO:0007669"/>
    <property type="project" value="UniProtKB-ARBA"/>
</dbReference>
<dbReference type="GO" id="GO:0005816">
    <property type="term" value="C:spindle pole body"/>
    <property type="evidence" value="ECO:0007669"/>
    <property type="project" value="UniProtKB-ARBA"/>
</dbReference>
<dbReference type="InterPro" id="IPR020422">
    <property type="entry name" value="TYR_PHOSPHATASE_DUAL_dom"/>
</dbReference>
<keyword evidence="6" id="KW-0597">Phosphoprotein</keyword>
<dbReference type="InterPro" id="IPR003595">
    <property type="entry name" value="Tyr_Pase_cat"/>
</dbReference>
<dbReference type="GO" id="GO:0051321">
    <property type="term" value="P:meiotic cell cycle"/>
    <property type="evidence" value="ECO:0007669"/>
    <property type="project" value="UniProtKB-KW"/>
</dbReference>
<dbReference type="GO" id="GO:0005730">
    <property type="term" value="C:nucleolus"/>
    <property type="evidence" value="ECO:0007669"/>
    <property type="project" value="UniProtKB-ARBA"/>
</dbReference>
<dbReference type="AlphaFoldDB" id="A0AAJ8LT10"/>
<feature type="compositionally biased region" description="Polar residues" evidence="14">
    <location>
        <begin position="824"/>
        <end position="833"/>
    </location>
</feature>
<dbReference type="SUPFAM" id="SSF52799">
    <property type="entry name" value="(Phosphotyrosine protein) phosphatases II"/>
    <property type="match status" value="2"/>
</dbReference>
<dbReference type="RefSeq" id="XP_031862049.2">
    <property type="nucleotide sequence ID" value="XM_032003636.2"/>
</dbReference>
<reference evidence="17" key="1">
    <citation type="submission" date="2017-08" db="EMBL/GenBank/DDBJ databases">
        <authorList>
            <person name="Cuomo C."/>
            <person name="Billmyre B."/>
            <person name="Heitman J."/>
        </authorList>
    </citation>
    <scope>NUCLEOTIDE SEQUENCE</scope>
    <source>
        <strain evidence="17">CBS 12478</strain>
    </source>
</reference>
<evidence type="ECO:0000256" key="8">
    <source>
        <dbReference type="ARBA" id="ARBA00022776"/>
    </source>
</evidence>
<dbReference type="PROSITE" id="PS00383">
    <property type="entry name" value="TYR_PHOSPHATASE_1"/>
    <property type="match status" value="1"/>
</dbReference>
<dbReference type="PROSITE" id="PS50056">
    <property type="entry name" value="TYR_PHOSPHATASE_2"/>
    <property type="match status" value="1"/>
</dbReference>
<keyword evidence="5" id="KW-0963">Cytoplasm</keyword>
<dbReference type="GO" id="GO:0033554">
    <property type="term" value="P:cellular response to stress"/>
    <property type="evidence" value="ECO:0007669"/>
    <property type="project" value="UniProtKB-ARBA"/>
</dbReference>
<feature type="compositionally biased region" description="Polar residues" evidence="14">
    <location>
        <begin position="442"/>
        <end position="460"/>
    </location>
</feature>
<dbReference type="SMART" id="SM00195">
    <property type="entry name" value="DSPc"/>
    <property type="match status" value="1"/>
</dbReference>
<comment type="similarity">
    <text evidence="3">Belongs to the protein-tyrosine phosphatase family. Non-receptor class CDC14 subfamily.</text>
</comment>
<keyword evidence="11" id="KW-0539">Nucleus</keyword>
<dbReference type="KEGG" id="ksn:43587762"/>
<dbReference type="GO" id="GO:0004725">
    <property type="term" value="F:protein tyrosine phosphatase activity"/>
    <property type="evidence" value="ECO:0007669"/>
    <property type="project" value="UniProtKB-EC"/>
</dbReference>
<keyword evidence="7" id="KW-0132">Cell division</keyword>
<evidence type="ECO:0000256" key="2">
    <source>
        <dbReference type="ARBA" id="ARBA00004496"/>
    </source>
</evidence>
<dbReference type="GO" id="GO:0005737">
    <property type="term" value="C:cytoplasm"/>
    <property type="evidence" value="ECO:0007669"/>
    <property type="project" value="UniProtKB-SubCell"/>
</dbReference>
<evidence type="ECO:0000313" key="17">
    <source>
        <dbReference type="EMBL" id="WWD22686.1"/>
    </source>
</evidence>
<keyword evidence="12" id="KW-0469">Meiosis</keyword>
<feature type="region of interest" description="Disordered" evidence="14">
    <location>
        <begin position="555"/>
        <end position="674"/>
    </location>
</feature>
<dbReference type="FunFam" id="3.90.190.10:FF:000038">
    <property type="entry name" value="Tyrosine-protein phosphatase CDC14"/>
    <property type="match status" value="1"/>
</dbReference>
<dbReference type="InterPro" id="IPR000340">
    <property type="entry name" value="Dual-sp_phosphatase_cat-dom"/>
</dbReference>
<feature type="compositionally biased region" description="Low complexity" evidence="14">
    <location>
        <begin position="604"/>
        <end position="633"/>
    </location>
</feature>
<dbReference type="SMART" id="SM00404">
    <property type="entry name" value="PTPc_motif"/>
    <property type="match status" value="1"/>
</dbReference>
<feature type="compositionally biased region" description="Polar residues" evidence="14">
    <location>
        <begin position="710"/>
        <end position="729"/>
    </location>
</feature>
<dbReference type="GO" id="GO:0051301">
    <property type="term" value="P:cell division"/>
    <property type="evidence" value="ECO:0007669"/>
    <property type="project" value="UniProtKB-KW"/>
</dbReference>
<gene>
    <name evidence="17" type="ORF">CI109_107179</name>
</gene>
<dbReference type="InterPro" id="IPR000387">
    <property type="entry name" value="Tyr_Pase_dom"/>
</dbReference>
<reference evidence="17" key="2">
    <citation type="submission" date="2024-01" db="EMBL/GenBank/DDBJ databases">
        <title>Comparative genomics of Cryptococcus and Kwoniella reveals pathogenesis evolution and contrasting modes of karyotype evolution via chromosome fusion or intercentromeric recombination.</title>
        <authorList>
            <person name="Coelho M.A."/>
            <person name="David-Palma M."/>
            <person name="Shea T."/>
            <person name="Bowers K."/>
            <person name="McGinley-Smith S."/>
            <person name="Mohammad A.W."/>
            <person name="Gnirke A."/>
            <person name="Yurkov A.M."/>
            <person name="Nowrousian M."/>
            <person name="Sun S."/>
            <person name="Cuomo C.A."/>
            <person name="Heitman J."/>
        </authorList>
    </citation>
    <scope>NUCLEOTIDE SEQUENCE</scope>
    <source>
        <strain evidence="17">CBS 12478</strain>
    </source>
</reference>
<keyword evidence="8" id="KW-0498">Mitosis</keyword>
<dbReference type="Gene3D" id="3.90.190.10">
    <property type="entry name" value="Protein tyrosine phosphatase superfamily"/>
    <property type="match status" value="2"/>
</dbReference>
<evidence type="ECO:0000256" key="1">
    <source>
        <dbReference type="ARBA" id="ARBA00004123"/>
    </source>
</evidence>
<organism evidence="17 18">
    <name type="scientific">Kwoniella shandongensis</name>
    <dbReference type="NCBI Taxonomy" id="1734106"/>
    <lineage>
        <taxon>Eukaryota</taxon>
        <taxon>Fungi</taxon>
        <taxon>Dikarya</taxon>
        <taxon>Basidiomycota</taxon>
        <taxon>Agaricomycotina</taxon>
        <taxon>Tremellomycetes</taxon>
        <taxon>Tremellales</taxon>
        <taxon>Cryptococcaceae</taxon>
        <taxon>Kwoniella</taxon>
    </lineage>
</organism>
<dbReference type="GeneID" id="43587762"/>
<evidence type="ECO:0000256" key="5">
    <source>
        <dbReference type="ARBA" id="ARBA00022490"/>
    </source>
</evidence>
<evidence type="ECO:0000256" key="14">
    <source>
        <dbReference type="SAM" id="MobiDB-lite"/>
    </source>
</evidence>
<feature type="region of interest" description="Disordered" evidence="14">
    <location>
        <begin position="776"/>
        <end position="833"/>
    </location>
</feature>
<dbReference type="EMBL" id="CP144064">
    <property type="protein sequence ID" value="WWD22686.1"/>
    <property type="molecule type" value="Genomic_DNA"/>
</dbReference>
<evidence type="ECO:0000256" key="3">
    <source>
        <dbReference type="ARBA" id="ARBA00007315"/>
    </source>
</evidence>
<keyword evidence="10" id="KW-0904">Protein phosphatase</keyword>
<evidence type="ECO:0000256" key="11">
    <source>
        <dbReference type="ARBA" id="ARBA00023242"/>
    </source>
</evidence>
<dbReference type="Pfam" id="PF14671">
    <property type="entry name" value="DSPn"/>
    <property type="match status" value="1"/>
</dbReference>
<evidence type="ECO:0000256" key="4">
    <source>
        <dbReference type="ARBA" id="ARBA00013064"/>
    </source>
</evidence>
<feature type="region of interest" description="Disordered" evidence="14">
    <location>
        <begin position="491"/>
        <end position="530"/>
    </location>
</feature>
<evidence type="ECO:0000313" key="18">
    <source>
        <dbReference type="Proteomes" id="UP000322225"/>
    </source>
</evidence>
<dbReference type="GO" id="GO:0007096">
    <property type="term" value="P:regulation of exit from mitosis"/>
    <property type="evidence" value="ECO:0007669"/>
    <property type="project" value="UniProtKB-ARBA"/>
</dbReference>
<feature type="compositionally biased region" description="Low complexity" evidence="14">
    <location>
        <begin position="790"/>
        <end position="803"/>
    </location>
</feature>
<dbReference type="InterPro" id="IPR016130">
    <property type="entry name" value="Tyr_Pase_AS"/>
</dbReference>
<feature type="compositionally biased region" description="Polar residues" evidence="14">
    <location>
        <begin position="646"/>
        <end position="657"/>
    </location>
</feature>
<feature type="compositionally biased region" description="Polar residues" evidence="14">
    <location>
        <begin position="556"/>
        <end position="582"/>
    </location>
</feature>
<evidence type="ECO:0000256" key="7">
    <source>
        <dbReference type="ARBA" id="ARBA00022618"/>
    </source>
</evidence>
<keyword evidence="9" id="KW-0378">Hydrolase</keyword>
<dbReference type="InterPro" id="IPR029260">
    <property type="entry name" value="DSPn"/>
</dbReference>
<dbReference type="EC" id="3.1.3.48" evidence="4"/>
<dbReference type="GO" id="GO:0032954">
    <property type="term" value="P:regulation of cytokinetic process"/>
    <property type="evidence" value="ECO:0007669"/>
    <property type="project" value="UniProtKB-ARBA"/>
</dbReference>
<protein>
    <recommendedName>
        <fullName evidence="4">protein-tyrosine-phosphatase</fullName>
        <ecNumber evidence="4">3.1.3.48</ecNumber>
    </recommendedName>
</protein>
<keyword evidence="18" id="KW-1185">Reference proteome</keyword>
<evidence type="ECO:0000256" key="10">
    <source>
        <dbReference type="ARBA" id="ARBA00022912"/>
    </source>
</evidence>
<evidence type="ECO:0000256" key="13">
    <source>
        <dbReference type="ARBA" id="ARBA00023306"/>
    </source>
</evidence>